<dbReference type="InterPro" id="IPR003439">
    <property type="entry name" value="ABC_transporter-like_ATP-bd"/>
</dbReference>
<reference evidence="4 5" key="2">
    <citation type="journal article" date="2016" name="Genome Announc.">
        <title>Complete Genome Sequences of Two Interactive Moderate Thermophiles, Paenibacillus napthalenovorans 32O-Y and Paenibacillus sp. 32O-W.</title>
        <authorList>
            <person name="Butler R.R.III."/>
            <person name="Wang J."/>
            <person name="Stark B.C."/>
            <person name="Pombert J.F."/>
        </authorList>
    </citation>
    <scope>NUCLEOTIDE SEQUENCE [LARGE SCALE GENOMIC DNA]</scope>
    <source>
        <strain evidence="4 5">32O-Y</strain>
    </source>
</reference>
<dbReference type="InterPro" id="IPR051120">
    <property type="entry name" value="ABC_AA/LPS_Transport"/>
</dbReference>
<organism evidence="4 5">
    <name type="scientific">Paenibacillus naphthalenovorans</name>
    <dbReference type="NCBI Taxonomy" id="162209"/>
    <lineage>
        <taxon>Bacteria</taxon>
        <taxon>Bacillati</taxon>
        <taxon>Bacillota</taxon>
        <taxon>Bacilli</taxon>
        <taxon>Bacillales</taxon>
        <taxon>Paenibacillaceae</taxon>
        <taxon>Paenibacillus</taxon>
    </lineage>
</organism>
<evidence type="ECO:0000313" key="4">
    <source>
        <dbReference type="EMBL" id="ALS22556.1"/>
    </source>
</evidence>
<dbReference type="GO" id="GO:0015808">
    <property type="term" value="P:L-alanine transport"/>
    <property type="evidence" value="ECO:0007669"/>
    <property type="project" value="TreeGrafter"/>
</dbReference>
<proteinExistence type="predicted"/>
<dbReference type="STRING" id="162209.IJ22_21820"/>
<dbReference type="Gene3D" id="3.40.50.300">
    <property type="entry name" value="P-loop containing nucleotide triphosphate hydrolases"/>
    <property type="match status" value="1"/>
</dbReference>
<dbReference type="PANTHER" id="PTHR45772:SF7">
    <property type="entry name" value="AMINO ACID ABC TRANSPORTER ATP-BINDING PROTEIN"/>
    <property type="match status" value="1"/>
</dbReference>
<dbReference type="SUPFAM" id="SSF52540">
    <property type="entry name" value="P-loop containing nucleoside triphosphate hydrolases"/>
    <property type="match status" value="1"/>
</dbReference>
<dbReference type="GO" id="GO:1903806">
    <property type="term" value="P:L-isoleucine import across plasma membrane"/>
    <property type="evidence" value="ECO:0007669"/>
    <property type="project" value="TreeGrafter"/>
</dbReference>
<evidence type="ECO:0000256" key="1">
    <source>
        <dbReference type="ARBA" id="ARBA00022448"/>
    </source>
</evidence>
<evidence type="ECO:0000313" key="5">
    <source>
        <dbReference type="Proteomes" id="UP000061660"/>
    </source>
</evidence>
<keyword evidence="1" id="KW-0813">Transport</keyword>
<accession>A0A0U2UHC0</accession>
<dbReference type="SMART" id="SM00382">
    <property type="entry name" value="AAA"/>
    <property type="match status" value="1"/>
</dbReference>
<dbReference type="PROSITE" id="PS50893">
    <property type="entry name" value="ABC_TRANSPORTER_2"/>
    <property type="match status" value="1"/>
</dbReference>
<protein>
    <submittedName>
        <fullName evidence="4">ABC transporter</fullName>
    </submittedName>
</protein>
<dbReference type="GO" id="GO:0016887">
    <property type="term" value="F:ATP hydrolysis activity"/>
    <property type="evidence" value="ECO:0007669"/>
    <property type="project" value="InterPro"/>
</dbReference>
<dbReference type="InterPro" id="IPR032823">
    <property type="entry name" value="BCA_ABC_TP_C"/>
</dbReference>
<dbReference type="AlphaFoldDB" id="A0A0U2UHC0"/>
<keyword evidence="5" id="KW-1185">Reference proteome</keyword>
<dbReference type="GO" id="GO:0005304">
    <property type="term" value="F:L-valine transmembrane transporter activity"/>
    <property type="evidence" value="ECO:0007669"/>
    <property type="project" value="TreeGrafter"/>
</dbReference>
<dbReference type="GO" id="GO:0015188">
    <property type="term" value="F:L-isoleucine transmembrane transporter activity"/>
    <property type="evidence" value="ECO:0007669"/>
    <property type="project" value="TreeGrafter"/>
</dbReference>
<dbReference type="Proteomes" id="UP000061660">
    <property type="component" value="Chromosome"/>
</dbReference>
<keyword evidence="2" id="KW-0547">Nucleotide-binding</keyword>
<reference evidence="5" key="1">
    <citation type="submission" date="2015-12" db="EMBL/GenBank/DDBJ databases">
        <title>Complete genome sequences of two moderately thermophilic Paenibacillus species.</title>
        <authorList>
            <person name="Butler R.III."/>
            <person name="Wang J."/>
            <person name="Stark B.C."/>
            <person name="Pombert J.-F."/>
        </authorList>
    </citation>
    <scope>NUCLEOTIDE SEQUENCE [LARGE SCALE GENOMIC DNA]</scope>
    <source>
        <strain evidence="5">32O-Y</strain>
    </source>
</reference>
<evidence type="ECO:0000256" key="2">
    <source>
        <dbReference type="ARBA" id="ARBA00022741"/>
    </source>
</evidence>
<dbReference type="CDD" id="cd03219">
    <property type="entry name" value="ABC_Mj1267_LivG_branched"/>
    <property type="match status" value="1"/>
</dbReference>
<keyword evidence="3" id="KW-0067">ATP-binding</keyword>
<dbReference type="Pfam" id="PF12399">
    <property type="entry name" value="BCA_ABC_TP_C"/>
    <property type="match status" value="1"/>
</dbReference>
<dbReference type="EMBL" id="CP013652">
    <property type="protein sequence ID" value="ALS22556.1"/>
    <property type="molecule type" value="Genomic_DNA"/>
</dbReference>
<dbReference type="GO" id="GO:0042941">
    <property type="term" value="P:D-alanine transmembrane transport"/>
    <property type="evidence" value="ECO:0007669"/>
    <property type="project" value="TreeGrafter"/>
</dbReference>
<dbReference type="PATRIC" id="fig|162209.4.peg.2322"/>
<dbReference type="Pfam" id="PF00005">
    <property type="entry name" value="ABC_tran"/>
    <property type="match status" value="1"/>
</dbReference>
<dbReference type="GO" id="GO:0005886">
    <property type="term" value="C:plasma membrane"/>
    <property type="evidence" value="ECO:0007669"/>
    <property type="project" value="TreeGrafter"/>
</dbReference>
<dbReference type="InterPro" id="IPR027417">
    <property type="entry name" value="P-loop_NTPase"/>
</dbReference>
<dbReference type="GO" id="GO:0015192">
    <property type="term" value="F:L-phenylalanine transmembrane transporter activity"/>
    <property type="evidence" value="ECO:0007669"/>
    <property type="project" value="TreeGrafter"/>
</dbReference>
<dbReference type="GO" id="GO:1903805">
    <property type="term" value="P:L-valine import across plasma membrane"/>
    <property type="evidence" value="ECO:0007669"/>
    <property type="project" value="TreeGrafter"/>
</dbReference>
<name>A0A0U2UHC0_9BACL</name>
<dbReference type="OrthoDB" id="9805514at2"/>
<dbReference type="RefSeq" id="WP_062408780.1">
    <property type="nucleotide sequence ID" value="NZ_BJCS01000001.1"/>
</dbReference>
<dbReference type="FunFam" id="3.40.50.300:FF:000421">
    <property type="entry name" value="Branched-chain amino acid ABC transporter ATP-binding protein"/>
    <property type="match status" value="1"/>
</dbReference>
<dbReference type="InterPro" id="IPR003593">
    <property type="entry name" value="AAA+_ATPase"/>
</dbReference>
<dbReference type="GO" id="GO:0005524">
    <property type="term" value="F:ATP binding"/>
    <property type="evidence" value="ECO:0007669"/>
    <property type="project" value="UniProtKB-KW"/>
</dbReference>
<gene>
    <name evidence="4" type="ORF">IJ22_21820</name>
</gene>
<evidence type="ECO:0000256" key="3">
    <source>
        <dbReference type="ARBA" id="ARBA00022840"/>
    </source>
</evidence>
<sequence>MAKLLSLEKVSVKFGGLVALNEIDLSVNSGEIVALIGPNGAGKTTLFNLLTGVYKPTSGTIHYMGQNITKLEPFDRARLGIARTFQNTRLIKNMTVLENVLVAHPDCNSESILGSLFLFGKGRRRRDAIARECIDLLEVVGLHRKLDEWAGNLPYGEQRLLEIARAMATGCKVLLLDEPAAGMNGPEKKQLADKIGYLSRNFNLDMVLIEHDMGLIMNIADKIVVLDHGHKIAEGPPEEIQQNPKVISAYLGGEDDDFDGE</sequence>
<dbReference type="KEGG" id="pnp:IJ22_21820"/>
<dbReference type="PANTHER" id="PTHR45772">
    <property type="entry name" value="CONSERVED COMPONENT OF ABC TRANSPORTER FOR NATURAL AMINO ACIDS-RELATED"/>
    <property type="match status" value="1"/>
</dbReference>